<dbReference type="InterPro" id="IPR011006">
    <property type="entry name" value="CheY-like_superfamily"/>
</dbReference>
<evidence type="ECO:0000256" key="2">
    <source>
        <dbReference type="ARBA" id="ARBA00023125"/>
    </source>
</evidence>
<dbReference type="InterPro" id="IPR016032">
    <property type="entry name" value="Sig_transdc_resp-reg_C-effctor"/>
</dbReference>
<dbReference type="InterPro" id="IPR000792">
    <property type="entry name" value="Tscrpt_reg_LuxR_C"/>
</dbReference>
<dbReference type="SUPFAM" id="SSF52172">
    <property type="entry name" value="CheY-like"/>
    <property type="match status" value="1"/>
</dbReference>
<dbReference type="GO" id="GO:0003677">
    <property type="term" value="F:DNA binding"/>
    <property type="evidence" value="ECO:0007669"/>
    <property type="project" value="UniProtKB-KW"/>
</dbReference>
<dbReference type="RefSeq" id="WP_094453578.1">
    <property type="nucleotide sequence ID" value="NZ_NOXU01000019.1"/>
</dbReference>
<dbReference type="PROSITE" id="PS50110">
    <property type="entry name" value="RESPONSE_REGULATORY"/>
    <property type="match status" value="1"/>
</dbReference>
<name>A0A255Z697_9PROT</name>
<dbReference type="GO" id="GO:0006355">
    <property type="term" value="P:regulation of DNA-templated transcription"/>
    <property type="evidence" value="ECO:0007669"/>
    <property type="project" value="InterPro"/>
</dbReference>
<keyword evidence="1 3" id="KW-0597">Phosphoprotein</keyword>
<evidence type="ECO:0000256" key="3">
    <source>
        <dbReference type="PROSITE-ProRule" id="PRU00169"/>
    </source>
</evidence>
<dbReference type="InterPro" id="IPR058245">
    <property type="entry name" value="NreC/VraR/RcsB-like_REC"/>
</dbReference>
<sequence>MRLLIADDHDLLRDALRSHFEREAPGTFVQGVGTVSEALKVLDDGQPFDILLLDLRMPGMNGLNGLVRLRERYPSLKIALMSGEAKNEDIRLAMAHGAVGFLPKTLPGTVLLQAVQRMAAGETFMPDNLPESAMATDGNALNSTFTRREREVLDFLLKGQSNKEIARALDLEEVTVKLHIRGLCRKLGAKNRTQAAMRAVELGLAR</sequence>
<dbReference type="OrthoDB" id="9805444at2"/>
<dbReference type="CDD" id="cd17535">
    <property type="entry name" value="REC_NarL-like"/>
    <property type="match status" value="1"/>
</dbReference>
<dbReference type="Pfam" id="PF00196">
    <property type="entry name" value="GerE"/>
    <property type="match status" value="1"/>
</dbReference>
<feature type="domain" description="HTH luxR-type" evidence="4">
    <location>
        <begin position="138"/>
        <end position="203"/>
    </location>
</feature>
<keyword evidence="2" id="KW-0238">DNA-binding</keyword>
<gene>
    <name evidence="6" type="ORF">CHU95_02945</name>
</gene>
<dbReference type="PRINTS" id="PR00038">
    <property type="entry name" value="HTHLUXR"/>
</dbReference>
<dbReference type="Gene3D" id="3.40.50.2300">
    <property type="match status" value="1"/>
</dbReference>
<accession>A0A255Z697</accession>
<dbReference type="GO" id="GO:0000160">
    <property type="term" value="P:phosphorelay signal transduction system"/>
    <property type="evidence" value="ECO:0007669"/>
    <property type="project" value="InterPro"/>
</dbReference>
<dbReference type="Proteomes" id="UP000216998">
    <property type="component" value="Unassembled WGS sequence"/>
</dbReference>
<evidence type="ECO:0008006" key="8">
    <source>
        <dbReference type="Google" id="ProtNLM"/>
    </source>
</evidence>
<dbReference type="SMART" id="SM00448">
    <property type="entry name" value="REC"/>
    <property type="match status" value="1"/>
</dbReference>
<protein>
    <recommendedName>
        <fullName evidence="8">DNA-binding response regulator</fullName>
    </recommendedName>
</protein>
<dbReference type="PANTHER" id="PTHR45566">
    <property type="entry name" value="HTH-TYPE TRANSCRIPTIONAL REGULATOR YHJB-RELATED"/>
    <property type="match status" value="1"/>
</dbReference>
<dbReference type="CDD" id="cd06170">
    <property type="entry name" value="LuxR_C_like"/>
    <property type="match status" value="1"/>
</dbReference>
<comment type="caution">
    <text evidence="6">The sequence shown here is derived from an EMBL/GenBank/DDBJ whole genome shotgun (WGS) entry which is preliminary data.</text>
</comment>
<dbReference type="InterPro" id="IPR001789">
    <property type="entry name" value="Sig_transdc_resp-reg_receiver"/>
</dbReference>
<feature type="domain" description="Response regulatory" evidence="5">
    <location>
        <begin position="2"/>
        <end position="119"/>
    </location>
</feature>
<dbReference type="InterPro" id="IPR051015">
    <property type="entry name" value="EvgA-like"/>
</dbReference>
<keyword evidence="7" id="KW-1185">Reference proteome</keyword>
<evidence type="ECO:0000259" key="4">
    <source>
        <dbReference type="PROSITE" id="PS50043"/>
    </source>
</evidence>
<reference evidence="6 7" key="1">
    <citation type="submission" date="2017-07" db="EMBL/GenBank/DDBJ databases">
        <title>Niveispirillum cyanobacteriorum sp. nov., isolated from cyanobacterial aggregates in a eutrophic lake.</title>
        <authorList>
            <person name="Cai H."/>
        </authorList>
    </citation>
    <scope>NUCLEOTIDE SEQUENCE [LARGE SCALE GENOMIC DNA]</scope>
    <source>
        <strain evidence="7">TH1-14</strain>
    </source>
</reference>
<dbReference type="Pfam" id="PF00072">
    <property type="entry name" value="Response_reg"/>
    <property type="match status" value="1"/>
</dbReference>
<dbReference type="PROSITE" id="PS50043">
    <property type="entry name" value="HTH_LUXR_2"/>
    <property type="match status" value="1"/>
</dbReference>
<evidence type="ECO:0000256" key="1">
    <source>
        <dbReference type="ARBA" id="ARBA00022553"/>
    </source>
</evidence>
<evidence type="ECO:0000313" key="6">
    <source>
        <dbReference type="EMBL" id="OYQ36959.1"/>
    </source>
</evidence>
<evidence type="ECO:0000259" key="5">
    <source>
        <dbReference type="PROSITE" id="PS50110"/>
    </source>
</evidence>
<dbReference type="AlphaFoldDB" id="A0A255Z697"/>
<proteinExistence type="predicted"/>
<organism evidence="6 7">
    <name type="scientific">Niveispirillum lacus</name>
    <dbReference type="NCBI Taxonomy" id="1981099"/>
    <lineage>
        <taxon>Bacteria</taxon>
        <taxon>Pseudomonadati</taxon>
        <taxon>Pseudomonadota</taxon>
        <taxon>Alphaproteobacteria</taxon>
        <taxon>Rhodospirillales</taxon>
        <taxon>Azospirillaceae</taxon>
        <taxon>Niveispirillum</taxon>
    </lineage>
</organism>
<dbReference type="SMART" id="SM00421">
    <property type="entry name" value="HTH_LUXR"/>
    <property type="match status" value="1"/>
</dbReference>
<dbReference type="EMBL" id="NOXU01000019">
    <property type="protein sequence ID" value="OYQ36959.1"/>
    <property type="molecule type" value="Genomic_DNA"/>
</dbReference>
<dbReference type="PANTHER" id="PTHR45566:SF2">
    <property type="entry name" value="NARL SUBFAMILY"/>
    <property type="match status" value="1"/>
</dbReference>
<dbReference type="SUPFAM" id="SSF46894">
    <property type="entry name" value="C-terminal effector domain of the bipartite response regulators"/>
    <property type="match status" value="1"/>
</dbReference>
<feature type="modified residue" description="4-aspartylphosphate" evidence="3">
    <location>
        <position position="54"/>
    </location>
</feature>
<evidence type="ECO:0000313" key="7">
    <source>
        <dbReference type="Proteomes" id="UP000216998"/>
    </source>
</evidence>